<dbReference type="EMBL" id="CP001854">
    <property type="protein sequence ID" value="ADB53514.1"/>
    <property type="molecule type" value="Genomic_DNA"/>
</dbReference>
<dbReference type="RefSeq" id="WP_012936565.1">
    <property type="nucleotide sequence ID" value="NC_013739.1"/>
</dbReference>
<dbReference type="Proteomes" id="UP000008229">
    <property type="component" value="Chromosome"/>
</dbReference>
<name>D3FDC2_CONWI</name>
<feature type="compositionally biased region" description="Low complexity" evidence="1">
    <location>
        <begin position="222"/>
        <end position="235"/>
    </location>
</feature>
<reference evidence="2 3" key="1">
    <citation type="journal article" date="2010" name="Stand. Genomic Sci.">
        <title>Complete genome sequence of Conexibacter woesei type strain (ID131577).</title>
        <authorList>
            <person name="Pukall R."/>
            <person name="Lapidus A."/>
            <person name="Glavina Del Rio T."/>
            <person name="Copeland A."/>
            <person name="Tice H."/>
            <person name="Cheng J.-F."/>
            <person name="Lucas S."/>
            <person name="Chen F."/>
            <person name="Nolan M."/>
            <person name="Bruce D."/>
            <person name="Goodwin L."/>
            <person name="Pitluck S."/>
            <person name="Mavromatis K."/>
            <person name="Ivanova N."/>
            <person name="Ovchinnikova G."/>
            <person name="Pati A."/>
            <person name="Chen A."/>
            <person name="Palaniappan K."/>
            <person name="Land M."/>
            <person name="Hauser L."/>
            <person name="Chang Y.-J."/>
            <person name="Jeffries C.D."/>
            <person name="Chain P."/>
            <person name="Meincke L."/>
            <person name="Sims D."/>
            <person name="Brettin T."/>
            <person name="Detter J.C."/>
            <person name="Rohde M."/>
            <person name="Goeker M."/>
            <person name="Bristow J."/>
            <person name="Eisen J.A."/>
            <person name="Markowitz V."/>
            <person name="Kyrpides N.C."/>
            <person name="Klenk H.-P."/>
            <person name="Hugenholtz P."/>
        </authorList>
    </citation>
    <scope>NUCLEOTIDE SEQUENCE [LARGE SCALE GENOMIC DNA]</scope>
    <source>
        <strain evidence="3">DSM 14684 / CIP 108061 / JCM 11494 / NBRC 100937 / ID131577</strain>
    </source>
</reference>
<evidence type="ECO:0000313" key="3">
    <source>
        <dbReference type="Proteomes" id="UP000008229"/>
    </source>
</evidence>
<evidence type="ECO:0000256" key="1">
    <source>
        <dbReference type="SAM" id="MobiDB-lite"/>
    </source>
</evidence>
<proteinExistence type="predicted"/>
<dbReference type="eggNOG" id="COG1649">
    <property type="taxonomic scope" value="Bacteria"/>
</dbReference>
<sequence length="405" mass="41268">MSGAPPSFVFAYPEEAALAGPDALAAHVAELGFGGIAIALAYHRARRVFPRYGRISVCGSGHTAFAPERARYGALAPVCTTGADEVRAVHELREACARRGLRFHAWLVALHDERLLAALPEAAAQTADGSPAGHALCPAHPAARAYVAELVEDVCAQLAPEAVELEAAAFPAWEPAYTITLALEPVSRAAARYGAQCFCPSCRAAIAAEGEDPEQLAHATRAAASPPFAPAPTRSGAGRSGDSTTVSVIGSPLLVPPTLDVRLADVRARLLEPLIAGAAAAAHAGGAVLRPCAFGDPATVALQGFSPTALRAADGVLLGLGTRSGAALVDDFAALRPLAGELPVTASVNWAPQRTPSALAADARALRDAGAAGVALYNLTLAPEDALPAFAAAARALNPIPSEAR</sequence>
<accession>D3FDC2</accession>
<keyword evidence="3" id="KW-1185">Reference proteome</keyword>
<dbReference type="STRING" id="469383.Cwoe_5105"/>
<feature type="region of interest" description="Disordered" evidence="1">
    <location>
        <begin position="222"/>
        <end position="242"/>
    </location>
</feature>
<reference evidence="3" key="2">
    <citation type="submission" date="2010-01" db="EMBL/GenBank/DDBJ databases">
        <title>The complete genome of Conexibacter woesei DSM 14684.</title>
        <authorList>
            <consortium name="US DOE Joint Genome Institute (JGI-PGF)"/>
            <person name="Lucas S."/>
            <person name="Copeland A."/>
            <person name="Lapidus A."/>
            <person name="Glavina del Rio T."/>
            <person name="Dalin E."/>
            <person name="Tice H."/>
            <person name="Bruce D."/>
            <person name="Goodwin L."/>
            <person name="Pitluck S."/>
            <person name="Kyrpides N."/>
            <person name="Mavromatis K."/>
            <person name="Ivanova N."/>
            <person name="Mikhailova N."/>
            <person name="Chertkov O."/>
            <person name="Brettin T."/>
            <person name="Detter J.C."/>
            <person name="Han C."/>
            <person name="Larimer F."/>
            <person name="Land M."/>
            <person name="Hauser L."/>
            <person name="Markowitz V."/>
            <person name="Cheng J.-F."/>
            <person name="Hugenholtz P."/>
            <person name="Woyke T."/>
            <person name="Wu D."/>
            <person name="Pukall R."/>
            <person name="Steenblock K."/>
            <person name="Schneider S."/>
            <person name="Klenk H.-P."/>
            <person name="Eisen J.A."/>
        </authorList>
    </citation>
    <scope>NUCLEOTIDE SEQUENCE [LARGE SCALE GENOMIC DNA]</scope>
    <source>
        <strain evidence="3">DSM 14684 / CIP 108061 / JCM 11494 / NBRC 100937 / ID131577</strain>
    </source>
</reference>
<dbReference type="AlphaFoldDB" id="D3FDC2"/>
<organism evidence="2 3">
    <name type="scientific">Conexibacter woesei (strain DSM 14684 / CCUG 47730 / CIP 108061 / JCM 11494 / NBRC 100937 / ID131577)</name>
    <dbReference type="NCBI Taxonomy" id="469383"/>
    <lineage>
        <taxon>Bacteria</taxon>
        <taxon>Bacillati</taxon>
        <taxon>Actinomycetota</taxon>
        <taxon>Thermoleophilia</taxon>
        <taxon>Solirubrobacterales</taxon>
        <taxon>Conexibacteraceae</taxon>
        <taxon>Conexibacter</taxon>
    </lineage>
</organism>
<evidence type="ECO:0000313" key="2">
    <source>
        <dbReference type="EMBL" id="ADB53514.1"/>
    </source>
</evidence>
<protein>
    <submittedName>
        <fullName evidence="2">Uncharacterized protein</fullName>
    </submittedName>
</protein>
<dbReference type="HOGENOM" id="CLU_679180_0_0_11"/>
<dbReference type="KEGG" id="cwo:Cwoe_5105"/>
<gene>
    <name evidence="2" type="ordered locus">Cwoe_5105</name>
</gene>
<dbReference type="OrthoDB" id="8576080at2"/>